<feature type="active site" description="Nucleophile" evidence="2">
    <location>
        <position position="36"/>
    </location>
</feature>
<dbReference type="Pfam" id="PF13242">
    <property type="entry name" value="Hydrolase_like"/>
    <property type="match status" value="1"/>
</dbReference>
<dbReference type="GO" id="GO:0046872">
    <property type="term" value="F:metal ion binding"/>
    <property type="evidence" value="ECO:0007669"/>
    <property type="project" value="UniProtKB-KW"/>
</dbReference>
<keyword evidence="4" id="KW-0479">Metal-binding</keyword>
<dbReference type="GO" id="GO:0016791">
    <property type="term" value="F:phosphatase activity"/>
    <property type="evidence" value="ECO:0007669"/>
    <property type="project" value="TreeGrafter"/>
</dbReference>
<keyword evidence="6" id="KW-1185">Reference proteome</keyword>
<evidence type="ECO:0000256" key="1">
    <source>
        <dbReference type="PIRNR" id="PIRNR000915"/>
    </source>
</evidence>
<feature type="binding site" evidence="3">
    <location>
        <position position="208"/>
    </location>
    <ligand>
        <name>substrate</name>
    </ligand>
</feature>
<organism evidence="5 6">
    <name type="scientific">Dietzia timorensis</name>
    <dbReference type="NCBI Taxonomy" id="499555"/>
    <lineage>
        <taxon>Bacteria</taxon>
        <taxon>Bacillati</taxon>
        <taxon>Actinomycetota</taxon>
        <taxon>Actinomycetes</taxon>
        <taxon>Mycobacteriales</taxon>
        <taxon>Dietziaceae</taxon>
        <taxon>Dietzia</taxon>
    </lineage>
</organism>
<proteinExistence type="inferred from homology"/>
<dbReference type="NCBIfam" id="TIGR01460">
    <property type="entry name" value="HAD-SF-IIA"/>
    <property type="match status" value="1"/>
</dbReference>
<keyword evidence="5" id="KW-0378">Hydrolase</keyword>
<evidence type="ECO:0000256" key="3">
    <source>
        <dbReference type="PIRSR" id="PIRSR000915-2"/>
    </source>
</evidence>
<dbReference type="GO" id="GO:0005737">
    <property type="term" value="C:cytoplasm"/>
    <property type="evidence" value="ECO:0007669"/>
    <property type="project" value="TreeGrafter"/>
</dbReference>
<dbReference type="KEGG" id="dtm:BJL86_1492"/>
<feature type="active site" description="Proton donor" evidence="2">
    <location>
        <position position="38"/>
    </location>
</feature>
<dbReference type="Proteomes" id="UP000186104">
    <property type="component" value="Chromosome"/>
</dbReference>
<sequence>MQVNAQPQNAARAVDEAIVSADSGPLHSSYDGLLFDLDGTLIRGASAVPGAPEALASLDLPVSFVTNNASKAPADVAQLLCSLGFSAATDQVMTSSQAAVAIAEESLAEGTKALVVGAPAFAELVREAGFEVVSNADEEPEVVFQGLSKELTWAELAEGALAIRAGARWIASNTDTTLPTERGLLPGNGAFVKAMEVTTGQQPEVAGKPGAEILRRAASAIGSKRPLVIGDRLDTDIAGACAAQMDSLLVLTGVSTEAEAHRADAGSRPTFVAPGLEALSLPLSTTEGDVHT</sequence>
<dbReference type="PANTHER" id="PTHR19288:SF95">
    <property type="entry name" value="D-GLYCEROL 3-PHOSPHATE PHOSPHATASE"/>
    <property type="match status" value="1"/>
</dbReference>
<evidence type="ECO:0000256" key="4">
    <source>
        <dbReference type="PIRSR" id="PIRSR000915-3"/>
    </source>
</evidence>
<name>A0A173LNY9_9ACTN</name>
<reference evidence="5 6" key="1">
    <citation type="submission" date="2016-06" db="EMBL/GenBank/DDBJ databases">
        <title>Complete genome sequence of a saline-alkali tolerant type strain Dietzia timorensis ID05-A0528T.</title>
        <authorList>
            <person name="Wu X."/>
        </authorList>
    </citation>
    <scope>NUCLEOTIDE SEQUENCE [LARGE SCALE GENOMIC DNA]</scope>
    <source>
        <strain evidence="5 6">ID05-A0528</strain>
    </source>
</reference>
<dbReference type="Pfam" id="PF13344">
    <property type="entry name" value="Hydrolase_6"/>
    <property type="match status" value="1"/>
</dbReference>
<dbReference type="AlphaFoldDB" id="A0A173LNY9"/>
<accession>A0A173LNY9</accession>
<dbReference type="EMBL" id="CP015961">
    <property type="protein sequence ID" value="ANI92270.1"/>
    <property type="molecule type" value="Genomic_DNA"/>
</dbReference>
<protein>
    <submittedName>
        <fullName evidence="5">Putative hydrolase YutF</fullName>
    </submittedName>
</protein>
<dbReference type="STRING" id="499555.BJL86_1492"/>
<evidence type="ECO:0000256" key="2">
    <source>
        <dbReference type="PIRSR" id="PIRSR000915-1"/>
    </source>
</evidence>
<dbReference type="Gene3D" id="3.40.50.1000">
    <property type="entry name" value="HAD superfamily/HAD-like"/>
    <property type="match status" value="2"/>
</dbReference>
<gene>
    <name evidence="5" type="ORF">BJL86_1492</name>
</gene>
<dbReference type="InterPro" id="IPR036412">
    <property type="entry name" value="HAD-like_sf"/>
</dbReference>
<dbReference type="PANTHER" id="PTHR19288">
    <property type="entry name" value="4-NITROPHENYLPHOSPHATASE-RELATED"/>
    <property type="match status" value="1"/>
</dbReference>
<feature type="binding site" evidence="4">
    <location>
        <position position="38"/>
    </location>
    <ligand>
        <name>Mg(2+)</name>
        <dbReference type="ChEBI" id="CHEBI:18420"/>
    </ligand>
</feature>
<evidence type="ECO:0000313" key="6">
    <source>
        <dbReference type="Proteomes" id="UP000186104"/>
    </source>
</evidence>
<dbReference type="InterPro" id="IPR006357">
    <property type="entry name" value="HAD-SF_hydro_IIA"/>
</dbReference>
<dbReference type="InterPro" id="IPR023214">
    <property type="entry name" value="HAD_sf"/>
</dbReference>
<feature type="binding site" evidence="4">
    <location>
        <position position="36"/>
    </location>
    <ligand>
        <name>Mg(2+)</name>
        <dbReference type="ChEBI" id="CHEBI:18420"/>
    </ligand>
</feature>
<dbReference type="PIRSF" id="PIRSF000915">
    <property type="entry name" value="PGP-type_phosphatase"/>
    <property type="match status" value="1"/>
</dbReference>
<evidence type="ECO:0000313" key="5">
    <source>
        <dbReference type="EMBL" id="ANI92270.1"/>
    </source>
</evidence>
<keyword evidence="4" id="KW-0460">Magnesium</keyword>
<comment type="cofactor">
    <cofactor evidence="4">
        <name>Mg(2+)</name>
        <dbReference type="ChEBI" id="CHEBI:18420"/>
    </cofactor>
    <text evidence="4">Divalent metal ions. Mg(2+) is the most effective.</text>
</comment>
<comment type="similarity">
    <text evidence="1">Belongs to the HAD-like hydrolase superfamily.</text>
</comment>
<feature type="binding site" evidence="4">
    <location>
        <position position="231"/>
    </location>
    <ligand>
        <name>Mg(2+)</name>
        <dbReference type="ChEBI" id="CHEBI:18420"/>
    </ligand>
</feature>
<dbReference type="SUPFAM" id="SSF56784">
    <property type="entry name" value="HAD-like"/>
    <property type="match status" value="1"/>
</dbReference>